<reference evidence="11 12" key="1">
    <citation type="submission" date="2016-03" db="EMBL/GenBank/DDBJ databases">
        <title>Comparative genomics of the ectomycorrhizal sister species Rhizopogon vinicolor and Rhizopogon vesiculosus (Basidiomycota: Boletales) reveals a divergence of the mating type B locus.</title>
        <authorList>
            <person name="Mujic A.B."/>
            <person name="Kuo A."/>
            <person name="Tritt A."/>
            <person name="Lipzen A."/>
            <person name="Chen C."/>
            <person name="Johnson J."/>
            <person name="Sharma A."/>
            <person name="Barry K."/>
            <person name="Grigoriev I.V."/>
            <person name="Spatafora J.W."/>
        </authorList>
    </citation>
    <scope>NUCLEOTIDE SEQUENCE [LARGE SCALE GENOMIC DNA]</scope>
    <source>
        <strain evidence="11 12">AM-OR11-056</strain>
    </source>
</reference>
<keyword evidence="8" id="KW-0472">Membrane</keyword>
<evidence type="ECO:0000256" key="5">
    <source>
        <dbReference type="ARBA" id="ARBA00022729"/>
    </source>
</evidence>
<dbReference type="Proteomes" id="UP000183567">
    <property type="component" value="Unassembled WGS sequence"/>
</dbReference>
<keyword evidence="4" id="KW-0812">Transmembrane</keyword>
<keyword evidence="12" id="KW-1185">Reference proteome</keyword>
<dbReference type="STRING" id="180088.A0A1J8QFS9"/>
<dbReference type="InterPro" id="IPR026895">
    <property type="entry name" value="EMC1"/>
</dbReference>
<evidence type="ECO:0000256" key="9">
    <source>
        <dbReference type="ARBA" id="ARBA00023180"/>
    </source>
</evidence>
<evidence type="ECO:0000256" key="3">
    <source>
        <dbReference type="ARBA" id="ARBA00020824"/>
    </source>
</evidence>
<dbReference type="Pfam" id="PF07774">
    <property type="entry name" value="EMC1_C"/>
    <property type="match status" value="2"/>
</dbReference>
<evidence type="ECO:0000256" key="8">
    <source>
        <dbReference type="ARBA" id="ARBA00023136"/>
    </source>
</evidence>
<organism evidence="11 12">
    <name type="scientific">Rhizopogon vesiculosus</name>
    <dbReference type="NCBI Taxonomy" id="180088"/>
    <lineage>
        <taxon>Eukaryota</taxon>
        <taxon>Fungi</taxon>
        <taxon>Dikarya</taxon>
        <taxon>Basidiomycota</taxon>
        <taxon>Agaricomycotina</taxon>
        <taxon>Agaricomycetes</taxon>
        <taxon>Agaricomycetidae</taxon>
        <taxon>Boletales</taxon>
        <taxon>Suillineae</taxon>
        <taxon>Rhizopogonaceae</taxon>
        <taxon>Rhizopogon</taxon>
    </lineage>
</organism>
<name>A0A1J8QFS9_9AGAM</name>
<feature type="domain" description="ER membrane protein complex subunit 1 C-terminal" evidence="10">
    <location>
        <begin position="130"/>
        <end position="174"/>
    </location>
</feature>
<feature type="domain" description="ER membrane protein complex subunit 1 C-terminal" evidence="10">
    <location>
        <begin position="56"/>
        <end position="129"/>
    </location>
</feature>
<accession>A0A1J8QFS9</accession>
<evidence type="ECO:0000313" key="12">
    <source>
        <dbReference type="Proteomes" id="UP000183567"/>
    </source>
</evidence>
<keyword evidence="5" id="KW-0732">Signal</keyword>
<keyword evidence="7" id="KW-1133">Transmembrane helix</keyword>
<keyword evidence="6" id="KW-0256">Endoplasmic reticulum</keyword>
<evidence type="ECO:0000256" key="6">
    <source>
        <dbReference type="ARBA" id="ARBA00022824"/>
    </source>
</evidence>
<dbReference type="AlphaFoldDB" id="A0A1J8QFS9"/>
<evidence type="ECO:0000256" key="1">
    <source>
        <dbReference type="ARBA" id="ARBA00004115"/>
    </source>
</evidence>
<comment type="caution">
    <text evidence="11">The sequence shown here is derived from an EMBL/GenBank/DDBJ whole genome shotgun (WGS) entry which is preliminary data.</text>
</comment>
<dbReference type="OrthoDB" id="28092at2759"/>
<gene>
    <name evidence="11" type="ORF">AZE42_08048</name>
</gene>
<proteinExistence type="inferred from homology"/>
<feature type="non-terminal residue" evidence="11">
    <location>
        <position position="174"/>
    </location>
</feature>
<protein>
    <recommendedName>
        <fullName evidence="3">ER membrane protein complex subunit 1</fullName>
    </recommendedName>
</protein>
<keyword evidence="9" id="KW-0325">Glycoprotein</keyword>
<evidence type="ECO:0000313" key="11">
    <source>
        <dbReference type="EMBL" id="OJA12449.1"/>
    </source>
</evidence>
<dbReference type="InterPro" id="IPR011678">
    <property type="entry name" value="EMC1_C"/>
</dbReference>
<dbReference type="GO" id="GO:0034975">
    <property type="term" value="P:protein folding in endoplasmic reticulum"/>
    <property type="evidence" value="ECO:0007669"/>
    <property type="project" value="TreeGrafter"/>
</dbReference>
<dbReference type="GO" id="GO:0072546">
    <property type="term" value="C:EMC complex"/>
    <property type="evidence" value="ECO:0007669"/>
    <property type="project" value="InterPro"/>
</dbReference>
<evidence type="ECO:0000256" key="2">
    <source>
        <dbReference type="ARBA" id="ARBA00007904"/>
    </source>
</evidence>
<comment type="similarity">
    <text evidence="2">Belongs to the EMC1 family.</text>
</comment>
<sequence>MVLTSSPQSRTCGIYVLDMVKGSVIYHVGVPAAGGVCDVQATLTENWLVYQYFDIANRKNSIQSTSRRLLNPRRPKQKPTSEEQEEMLVQYDAVLPDDARLMLSHNYEVANVRRIVTSPSLLESTSLVFEEMLVQYDAVLPDDARLVLSHNYEVANVRRIVTSPSLLESTSLVF</sequence>
<comment type="subcellular location">
    <subcellularLocation>
        <location evidence="1">Endoplasmic reticulum membrane</location>
        <topology evidence="1">Single-pass type I membrane protein</topology>
    </subcellularLocation>
</comment>
<evidence type="ECO:0000256" key="4">
    <source>
        <dbReference type="ARBA" id="ARBA00022692"/>
    </source>
</evidence>
<dbReference type="PANTHER" id="PTHR21573:SF0">
    <property type="entry name" value="ER MEMBRANE PROTEIN COMPLEX SUBUNIT 1"/>
    <property type="match status" value="1"/>
</dbReference>
<dbReference type="PANTHER" id="PTHR21573">
    <property type="entry name" value="ER MEMBRANE PROTEIN COMPLEX SUBUNIT 1"/>
    <property type="match status" value="1"/>
</dbReference>
<evidence type="ECO:0000256" key="7">
    <source>
        <dbReference type="ARBA" id="ARBA00022989"/>
    </source>
</evidence>
<evidence type="ECO:0000259" key="10">
    <source>
        <dbReference type="Pfam" id="PF07774"/>
    </source>
</evidence>
<dbReference type="EMBL" id="LVVM01004659">
    <property type="protein sequence ID" value="OJA12449.1"/>
    <property type="molecule type" value="Genomic_DNA"/>
</dbReference>